<organism evidence="2 3">
    <name type="scientific">Duganella radicis</name>
    <dbReference type="NCBI Taxonomy" id="551988"/>
    <lineage>
        <taxon>Bacteria</taxon>
        <taxon>Pseudomonadati</taxon>
        <taxon>Pseudomonadota</taxon>
        <taxon>Betaproteobacteria</taxon>
        <taxon>Burkholderiales</taxon>
        <taxon>Oxalobacteraceae</taxon>
        <taxon>Telluria group</taxon>
        <taxon>Duganella</taxon>
    </lineage>
</organism>
<evidence type="ECO:0000256" key="1">
    <source>
        <dbReference type="SAM" id="MobiDB-lite"/>
    </source>
</evidence>
<evidence type="ECO:0000313" key="2">
    <source>
        <dbReference type="EMBL" id="MTV41099.1"/>
    </source>
</evidence>
<reference evidence="2 3" key="1">
    <citation type="submission" date="2019-11" db="EMBL/GenBank/DDBJ databases">
        <title>Type strains purchased from KCTC, JCM and DSMZ.</title>
        <authorList>
            <person name="Lu H."/>
        </authorList>
    </citation>
    <scope>NUCLEOTIDE SEQUENCE [LARGE SCALE GENOMIC DNA]</scope>
    <source>
        <strain evidence="2 3">KCTC 22382</strain>
    </source>
</reference>
<proteinExistence type="predicted"/>
<evidence type="ECO:0008006" key="4">
    <source>
        <dbReference type="Google" id="ProtNLM"/>
    </source>
</evidence>
<keyword evidence="3" id="KW-1185">Reference proteome</keyword>
<dbReference type="RefSeq" id="WP_155467187.1">
    <property type="nucleotide sequence ID" value="NZ_WNKY01000047.1"/>
</dbReference>
<comment type="caution">
    <text evidence="2">The sequence shown here is derived from an EMBL/GenBank/DDBJ whole genome shotgun (WGS) entry which is preliminary data.</text>
</comment>
<name>A0A6L6PQM0_9BURK</name>
<feature type="region of interest" description="Disordered" evidence="1">
    <location>
        <begin position="111"/>
        <end position="139"/>
    </location>
</feature>
<protein>
    <recommendedName>
        <fullName evidence="4">Type III secretion system chaperone</fullName>
    </recommendedName>
</protein>
<dbReference type="OrthoDB" id="8720096at2"/>
<evidence type="ECO:0000313" key="3">
    <source>
        <dbReference type="Proteomes" id="UP000475582"/>
    </source>
</evidence>
<dbReference type="Proteomes" id="UP000475582">
    <property type="component" value="Unassembled WGS sequence"/>
</dbReference>
<feature type="compositionally biased region" description="Basic and acidic residues" evidence="1">
    <location>
        <begin position="116"/>
        <end position="139"/>
    </location>
</feature>
<accession>A0A6L6PQM0</accession>
<gene>
    <name evidence="2" type="ORF">GM676_26410</name>
</gene>
<dbReference type="EMBL" id="WNKY01000047">
    <property type="protein sequence ID" value="MTV41099.1"/>
    <property type="molecule type" value="Genomic_DNA"/>
</dbReference>
<sequence length="139" mass="15609">MQIDELERQLQGFPLEEPVSIDGESVYLRVGRDGAELGAVFLEEMNERQLQEALQLGFQSALEFDAGWALSDDGASLLLTQWLPDARDWTAAPEALERLLNQVELLRALAASAPAEDSREHDAGGREEQRMRSKLMREK</sequence>
<dbReference type="AlphaFoldDB" id="A0A6L6PQM0"/>